<dbReference type="SUPFAM" id="SSF51064">
    <property type="entry name" value="Head domain of nucleotide exchange factor GrpE"/>
    <property type="match status" value="1"/>
</dbReference>
<evidence type="ECO:0000256" key="1">
    <source>
        <dbReference type="ARBA" id="ARBA00009054"/>
    </source>
</evidence>
<dbReference type="GO" id="GO:0000774">
    <property type="term" value="F:adenyl-nucleotide exchange factor activity"/>
    <property type="evidence" value="ECO:0007669"/>
    <property type="project" value="InterPro"/>
</dbReference>
<reference evidence="6 7" key="1">
    <citation type="submission" date="2011-02" db="EMBL/GenBank/DDBJ databases">
        <title>The Genome Sequence of Sphaeroforma arctica JP610.</title>
        <authorList>
            <consortium name="The Broad Institute Genome Sequencing Platform"/>
            <person name="Russ C."/>
            <person name="Cuomo C."/>
            <person name="Young S.K."/>
            <person name="Zeng Q."/>
            <person name="Gargeya S."/>
            <person name="Alvarado L."/>
            <person name="Berlin A."/>
            <person name="Chapman S.B."/>
            <person name="Chen Z."/>
            <person name="Freedman E."/>
            <person name="Gellesch M."/>
            <person name="Goldberg J."/>
            <person name="Griggs A."/>
            <person name="Gujja S."/>
            <person name="Heilman E."/>
            <person name="Heiman D."/>
            <person name="Howarth C."/>
            <person name="Mehta T."/>
            <person name="Neiman D."/>
            <person name="Pearson M."/>
            <person name="Roberts A."/>
            <person name="Saif S."/>
            <person name="Shea T."/>
            <person name="Shenoy N."/>
            <person name="Sisk P."/>
            <person name="Stolte C."/>
            <person name="Sykes S."/>
            <person name="White J."/>
            <person name="Yandava C."/>
            <person name="Burger G."/>
            <person name="Gray M.W."/>
            <person name="Holland P.W.H."/>
            <person name="King N."/>
            <person name="Lang F.B.F."/>
            <person name="Roger A.J."/>
            <person name="Ruiz-Trillo I."/>
            <person name="Haas B."/>
            <person name="Nusbaum C."/>
            <person name="Birren B."/>
        </authorList>
    </citation>
    <scope>NUCLEOTIDE SEQUENCE [LARGE SCALE GENOMIC DNA]</scope>
    <source>
        <strain evidence="6 7">JP610</strain>
    </source>
</reference>
<keyword evidence="5" id="KW-0812">Transmembrane</keyword>
<dbReference type="RefSeq" id="XP_014153123.1">
    <property type="nucleotide sequence ID" value="XM_014297648.1"/>
</dbReference>
<dbReference type="Pfam" id="PF01025">
    <property type="entry name" value="GrpE"/>
    <property type="match status" value="1"/>
</dbReference>
<dbReference type="GeneID" id="25908874"/>
<dbReference type="GO" id="GO:0005759">
    <property type="term" value="C:mitochondrial matrix"/>
    <property type="evidence" value="ECO:0007669"/>
    <property type="project" value="UniProtKB-SubCell"/>
</dbReference>
<accession>A0A0L0FRN0</accession>
<dbReference type="PROSITE" id="PS01071">
    <property type="entry name" value="GRPE"/>
    <property type="match status" value="1"/>
</dbReference>
<gene>
    <name evidence="6" type="ORF">SARC_08370</name>
</gene>
<evidence type="ECO:0000256" key="4">
    <source>
        <dbReference type="RuleBase" id="RU004478"/>
    </source>
</evidence>
<comment type="function">
    <text evidence="3">Essential component of the PAM complex, a complex required for the translocation of transit peptide-containing proteins from the inner membrane into the mitochondrial matrix in an ATP-dependent manner.</text>
</comment>
<name>A0A0L0FRN0_9EUKA</name>
<dbReference type="eggNOG" id="KOG3003">
    <property type="taxonomic scope" value="Eukaryota"/>
</dbReference>
<keyword evidence="3" id="KW-0496">Mitochondrion</keyword>
<dbReference type="Gene3D" id="3.90.20.20">
    <property type="match status" value="1"/>
</dbReference>
<dbReference type="EMBL" id="KQ242344">
    <property type="protein sequence ID" value="KNC79221.1"/>
    <property type="molecule type" value="Genomic_DNA"/>
</dbReference>
<dbReference type="PANTHER" id="PTHR21237">
    <property type="entry name" value="GRPE PROTEIN"/>
    <property type="match status" value="1"/>
</dbReference>
<feature type="transmembrane region" description="Helical" evidence="5">
    <location>
        <begin position="34"/>
        <end position="54"/>
    </location>
</feature>
<dbReference type="InterPro" id="IPR013805">
    <property type="entry name" value="GrpE_CC"/>
</dbReference>
<keyword evidence="5" id="KW-1133">Transmembrane helix</keyword>
<proteinExistence type="inferred from homology"/>
<dbReference type="SUPFAM" id="SSF58014">
    <property type="entry name" value="Coiled-coil domain of nucleotide exchange factor GrpE"/>
    <property type="match status" value="1"/>
</dbReference>
<dbReference type="PANTHER" id="PTHR21237:SF23">
    <property type="entry name" value="GRPE PROTEIN HOMOLOG, MITOCHONDRIAL"/>
    <property type="match status" value="1"/>
</dbReference>
<dbReference type="CDD" id="cd00446">
    <property type="entry name" value="GrpE"/>
    <property type="match status" value="1"/>
</dbReference>
<evidence type="ECO:0000256" key="3">
    <source>
        <dbReference type="RuleBase" id="RU000640"/>
    </source>
</evidence>
<dbReference type="GO" id="GO:0042803">
    <property type="term" value="F:protein homodimerization activity"/>
    <property type="evidence" value="ECO:0007669"/>
    <property type="project" value="InterPro"/>
</dbReference>
<sequence length="214" mass="23259">MSRQPPPTNETDATPLSLLGLPNFSTDVMQTPEFTSMLLLSTLGMATAVGIALVQTRRLRTLQQTMSQRYSVQLAQIESRLKRDAVEAKGAGVRAVATDMLGVVDNFDRALKAAEGTETAKTKTALQSLLKGVQMTRTGLLDALHKHNIQQIPALGTKFDPNLHEAVFQYADKKLEVGSVGSVVLEGYTWNDRVLRASKVGVVSEPSDDKPPKK</sequence>
<dbReference type="GO" id="GO:0006457">
    <property type="term" value="P:protein folding"/>
    <property type="evidence" value="ECO:0007669"/>
    <property type="project" value="InterPro"/>
</dbReference>
<dbReference type="AlphaFoldDB" id="A0A0L0FRN0"/>
<comment type="subcellular location">
    <subcellularLocation>
        <location evidence="3">Mitochondrion matrix</location>
    </subcellularLocation>
</comment>
<evidence type="ECO:0000313" key="6">
    <source>
        <dbReference type="EMBL" id="KNC79221.1"/>
    </source>
</evidence>
<dbReference type="PRINTS" id="PR00773">
    <property type="entry name" value="GRPEPROTEIN"/>
</dbReference>
<evidence type="ECO:0000313" key="7">
    <source>
        <dbReference type="Proteomes" id="UP000054560"/>
    </source>
</evidence>
<protein>
    <recommendedName>
        <fullName evidence="3">GrpE protein homolog</fullName>
    </recommendedName>
</protein>
<dbReference type="GO" id="GO:0051082">
    <property type="term" value="F:unfolded protein binding"/>
    <property type="evidence" value="ECO:0007669"/>
    <property type="project" value="TreeGrafter"/>
</dbReference>
<dbReference type="HAMAP" id="MF_01151">
    <property type="entry name" value="GrpE"/>
    <property type="match status" value="1"/>
</dbReference>
<keyword evidence="2 3" id="KW-0143">Chaperone</keyword>
<dbReference type="InterPro" id="IPR009012">
    <property type="entry name" value="GrpE_head"/>
</dbReference>
<keyword evidence="5" id="KW-0472">Membrane</keyword>
<comment type="similarity">
    <text evidence="1 4">Belongs to the GrpE family.</text>
</comment>
<dbReference type="Proteomes" id="UP000054560">
    <property type="component" value="Unassembled WGS sequence"/>
</dbReference>
<dbReference type="GO" id="GO:0051087">
    <property type="term" value="F:protein-folding chaperone binding"/>
    <property type="evidence" value="ECO:0007669"/>
    <property type="project" value="InterPro"/>
</dbReference>
<dbReference type="Gene3D" id="2.30.22.10">
    <property type="entry name" value="Head domain of nucleotide exchange factor GrpE"/>
    <property type="match status" value="1"/>
</dbReference>
<organism evidence="6 7">
    <name type="scientific">Sphaeroforma arctica JP610</name>
    <dbReference type="NCBI Taxonomy" id="667725"/>
    <lineage>
        <taxon>Eukaryota</taxon>
        <taxon>Ichthyosporea</taxon>
        <taxon>Ichthyophonida</taxon>
        <taxon>Sphaeroforma</taxon>
    </lineage>
</organism>
<dbReference type="OrthoDB" id="201635at2759"/>
<dbReference type="STRING" id="667725.A0A0L0FRN0"/>
<evidence type="ECO:0000256" key="2">
    <source>
        <dbReference type="ARBA" id="ARBA00023186"/>
    </source>
</evidence>
<evidence type="ECO:0000256" key="5">
    <source>
        <dbReference type="SAM" id="Phobius"/>
    </source>
</evidence>
<keyword evidence="7" id="KW-1185">Reference proteome</keyword>
<dbReference type="InterPro" id="IPR000740">
    <property type="entry name" value="GrpE"/>
</dbReference>